<evidence type="ECO:0000259" key="2">
    <source>
        <dbReference type="Pfam" id="PF22688"/>
    </source>
</evidence>
<name>A0A7X0NFT0_9GAMM</name>
<dbReference type="Proteomes" id="UP000537141">
    <property type="component" value="Unassembled WGS sequence"/>
</dbReference>
<evidence type="ECO:0000313" key="3">
    <source>
        <dbReference type="EMBL" id="MBB6542481.1"/>
    </source>
</evidence>
<dbReference type="PANTHER" id="PTHR30050">
    <property type="entry name" value="CHROMOSOMAL REPLICATION INITIATOR PROTEIN DNAA"/>
    <property type="match status" value="1"/>
</dbReference>
<dbReference type="InterPro" id="IPR027417">
    <property type="entry name" value="P-loop_NTPase"/>
</dbReference>
<protein>
    <submittedName>
        <fullName evidence="3">DnaA family protein</fullName>
    </submittedName>
</protein>
<dbReference type="AlphaFoldDB" id="A0A7X0NFT0"/>
<feature type="domain" description="Chromosomal replication initiator protein DnaA ATPAse" evidence="1">
    <location>
        <begin position="38"/>
        <end position="166"/>
    </location>
</feature>
<feature type="domain" description="Hda lid" evidence="2">
    <location>
        <begin position="174"/>
        <end position="238"/>
    </location>
</feature>
<accession>A0A7X0NFT0</accession>
<gene>
    <name evidence="3" type="ORF">HNQ55_000970</name>
</gene>
<dbReference type="Gene3D" id="1.10.8.60">
    <property type="match status" value="1"/>
</dbReference>
<keyword evidence="4" id="KW-1185">Reference proteome</keyword>
<dbReference type="NCBIfam" id="TIGR03420">
    <property type="entry name" value="DnaA_homol_Hda"/>
    <property type="match status" value="1"/>
</dbReference>
<sequence length="239" mass="26853">MSKQTQLALQVQLPDDETFISFRGESHQVLIDTLKDYISANVSNESEDKTIPGYYLFGLSGAGKSHLLHASCSYAAELKLSSVCLSLGEVQQYPVNILDGLEQMDLVCLDDVQLISESTIWQQAVFDLYNRIGEQGKKIIISGDKSIKALNLTLPDLASRLSWGYVEQVKLLSDEEKLLALQFRARQRGLVISYEVAHFLVTRLSRDMNSLTQALETLDQASIREQRKITIPFIKDILL</sequence>
<dbReference type="Pfam" id="PF00308">
    <property type="entry name" value="Bac_DnaA"/>
    <property type="match status" value="1"/>
</dbReference>
<evidence type="ECO:0000259" key="1">
    <source>
        <dbReference type="Pfam" id="PF00308"/>
    </source>
</evidence>
<dbReference type="Pfam" id="PF22688">
    <property type="entry name" value="Hda_lid"/>
    <property type="match status" value="1"/>
</dbReference>
<proteinExistence type="predicted"/>
<dbReference type="PANTHER" id="PTHR30050:SF5">
    <property type="entry name" value="DNAA REGULATORY INACTIVATOR HDA"/>
    <property type="match status" value="1"/>
</dbReference>
<comment type="caution">
    <text evidence="3">The sequence shown here is derived from an EMBL/GenBank/DDBJ whole genome shotgun (WGS) entry which is preliminary data.</text>
</comment>
<dbReference type="GO" id="GO:0006270">
    <property type="term" value="P:DNA replication initiation"/>
    <property type="evidence" value="ECO:0007669"/>
    <property type="project" value="TreeGrafter"/>
</dbReference>
<dbReference type="EMBL" id="JACHHU010000005">
    <property type="protein sequence ID" value="MBB6542481.1"/>
    <property type="molecule type" value="Genomic_DNA"/>
</dbReference>
<dbReference type="InterPro" id="IPR017788">
    <property type="entry name" value="Hda"/>
</dbReference>
<dbReference type="InterPro" id="IPR055199">
    <property type="entry name" value="Hda_lid"/>
</dbReference>
<organism evidence="3 4">
    <name type="scientific">Thalassotalea piscium</name>
    <dbReference type="NCBI Taxonomy" id="1230533"/>
    <lineage>
        <taxon>Bacteria</taxon>
        <taxon>Pseudomonadati</taxon>
        <taxon>Pseudomonadota</taxon>
        <taxon>Gammaproteobacteria</taxon>
        <taxon>Alteromonadales</taxon>
        <taxon>Colwelliaceae</taxon>
        <taxon>Thalassotalea</taxon>
    </lineage>
</organism>
<dbReference type="InterPro" id="IPR013317">
    <property type="entry name" value="DnaA_dom"/>
</dbReference>
<dbReference type="RefSeq" id="WP_184423176.1">
    <property type="nucleotide sequence ID" value="NZ_AP027362.1"/>
</dbReference>
<dbReference type="Gene3D" id="3.40.50.300">
    <property type="entry name" value="P-loop containing nucleotide triphosphate hydrolases"/>
    <property type="match status" value="1"/>
</dbReference>
<dbReference type="SUPFAM" id="SSF52540">
    <property type="entry name" value="P-loop containing nucleoside triphosphate hydrolases"/>
    <property type="match status" value="1"/>
</dbReference>
<reference evidence="3 4" key="1">
    <citation type="submission" date="2020-08" db="EMBL/GenBank/DDBJ databases">
        <title>Genomic Encyclopedia of Type Strains, Phase IV (KMG-IV): sequencing the most valuable type-strain genomes for metagenomic binning, comparative biology and taxonomic classification.</title>
        <authorList>
            <person name="Goeker M."/>
        </authorList>
    </citation>
    <scope>NUCLEOTIDE SEQUENCE [LARGE SCALE GENOMIC DNA]</scope>
    <source>
        <strain evidence="3 4">DSM 26287</strain>
    </source>
</reference>
<dbReference type="GO" id="GO:0032297">
    <property type="term" value="P:negative regulation of DNA-templated DNA replication initiation"/>
    <property type="evidence" value="ECO:0007669"/>
    <property type="project" value="InterPro"/>
</dbReference>
<evidence type="ECO:0000313" key="4">
    <source>
        <dbReference type="Proteomes" id="UP000537141"/>
    </source>
</evidence>